<organism evidence="1 2">
    <name type="scientific">Catellatospora coxensis</name>
    <dbReference type="NCBI Taxonomy" id="310354"/>
    <lineage>
        <taxon>Bacteria</taxon>
        <taxon>Bacillati</taxon>
        <taxon>Actinomycetota</taxon>
        <taxon>Actinomycetes</taxon>
        <taxon>Micromonosporales</taxon>
        <taxon>Micromonosporaceae</taxon>
        <taxon>Catellatospora</taxon>
    </lineage>
</organism>
<keyword evidence="2" id="KW-1185">Reference proteome</keyword>
<accession>A0A8J3P4T7</accession>
<dbReference type="EMBL" id="BONI01000005">
    <property type="protein sequence ID" value="GIG04158.1"/>
    <property type="molecule type" value="Genomic_DNA"/>
</dbReference>
<protein>
    <submittedName>
        <fullName evidence="1">Uncharacterized protein</fullName>
    </submittedName>
</protein>
<evidence type="ECO:0000313" key="1">
    <source>
        <dbReference type="EMBL" id="GIG04158.1"/>
    </source>
</evidence>
<gene>
    <name evidence="1" type="ORF">Cco03nite_08580</name>
</gene>
<reference evidence="1 2" key="1">
    <citation type="submission" date="2021-01" db="EMBL/GenBank/DDBJ databases">
        <title>Whole genome shotgun sequence of Catellatospora coxensis NBRC 107359.</title>
        <authorList>
            <person name="Komaki H."/>
            <person name="Tamura T."/>
        </authorList>
    </citation>
    <scope>NUCLEOTIDE SEQUENCE [LARGE SCALE GENOMIC DNA]</scope>
    <source>
        <strain evidence="1 2">NBRC 107359</strain>
    </source>
</reference>
<sequence>MDRFEGSCHLDWWANSSLNFCGDAVHVVITSDDGGWHAEGRFLAFSETALEGVTFLCDLDPVFDLRFEDGGTIPVTVHLIDERGRFALTAPTGLSGTIDYQLDLTTGSGRRSEVRGAVE</sequence>
<dbReference type="RefSeq" id="WP_203688732.1">
    <property type="nucleotide sequence ID" value="NZ_BONI01000005.1"/>
</dbReference>
<comment type="caution">
    <text evidence="1">The sequence shown here is derived from an EMBL/GenBank/DDBJ whole genome shotgun (WGS) entry which is preliminary data.</text>
</comment>
<name>A0A8J3P4T7_9ACTN</name>
<evidence type="ECO:0000313" key="2">
    <source>
        <dbReference type="Proteomes" id="UP000630887"/>
    </source>
</evidence>
<dbReference type="AlphaFoldDB" id="A0A8J3P4T7"/>
<proteinExistence type="predicted"/>
<dbReference type="Proteomes" id="UP000630887">
    <property type="component" value="Unassembled WGS sequence"/>
</dbReference>